<dbReference type="GO" id="GO:0005975">
    <property type="term" value="P:carbohydrate metabolic process"/>
    <property type="evidence" value="ECO:0007669"/>
    <property type="project" value="UniProtKB-ARBA"/>
</dbReference>
<evidence type="ECO:0000313" key="3">
    <source>
        <dbReference type="EMBL" id="GMA29864.1"/>
    </source>
</evidence>
<keyword evidence="4" id="KW-1185">Reference proteome</keyword>
<name>A0AA37XAF7_9MICO</name>
<dbReference type="InterPro" id="IPR035986">
    <property type="entry name" value="PKD_dom_sf"/>
</dbReference>
<dbReference type="SUPFAM" id="SSF49299">
    <property type="entry name" value="PKD domain"/>
    <property type="match status" value="1"/>
</dbReference>
<dbReference type="AlphaFoldDB" id="A0AA37XAF7"/>
<gene>
    <name evidence="3" type="ORF">GCM10025874_31170</name>
</gene>
<evidence type="ECO:0000256" key="1">
    <source>
        <dbReference type="SAM" id="MobiDB-lite"/>
    </source>
</evidence>
<dbReference type="Proteomes" id="UP001157160">
    <property type="component" value="Unassembled WGS sequence"/>
</dbReference>
<sequence length="199" mass="20584">MKPEAPDPRDCLPVNVVGSGEGCLAGEDQPPQDTPGPAPTVTINDLASFSPRADRLSAEPGDWAITGLPVNPVADDAPVSASGELLGLPAEVRFTPVEFLWDRGDGSTLSTPDGGATWAELGQAEFSDTRTSHVYDDPGVYTLALSVRFAAEYSVGGGPWTPVPGTLVSESGSFEITVGRAGTVLVDRDCRTGTRGPGC</sequence>
<reference evidence="3 4" key="1">
    <citation type="journal article" date="2014" name="Int. J. Syst. Evol. Microbiol.">
        <title>Complete genome sequence of Corynebacterium casei LMG S-19264T (=DSM 44701T), isolated from a smear-ripened cheese.</title>
        <authorList>
            <consortium name="US DOE Joint Genome Institute (JGI-PGF)"/>
            <person name="Walter F."/>
            <person name="Albersmeier A."/>
            <person name="Kalinowski J."/>
            <person name="Ruckert C."/>
        </authorList>
    </citation>
    <scope>NUCLEOTIDE SEQUENCE [LARGE SCALE GENOMIC DNA]</scope>
    <source>
        <strain evidence="3 4">NBRC 112289</strain>
    </source>
</reference>
<feature type="compositionally biased region" description="Basic and acidic residues" evidence="1">
    <location>
        <begin position="1"/>
        <end position="10"/>
    </location>
</feature>
<protein>
    <recommendedName>
        <fullName evidence="2">PKD domain-containing protein</fullName>
    </recommendedName>
</protein>
<evidence type="ECO:0000259" key="2">
    <source>
        <dbReference type="PROSITE" id="PS50093"/>
    </source>
</evidence>
<dbReference type="PROSITE" id="PS50093">
    <property type="entry name" value="PKD"/>
    <property type="match status" value="1"/>
</dbReference>
<accession>A0AA37XAF7</accession>
<dbReference type="EMBL" id="BSUL01000001">
    <property type="protein sequence ID" value="GMA29864.1"/>
    <property type="molecule type" value="Genomic_DNA"/>
</dbReference>
<feature type="region of interest" description="Disordered" evidence="1">
    <location>
        <begin position="1"/>
        <end position="44"/>
    </location>
</feature>
<dbReference type="InterPro" id="IPR000601">
    <property type="entry name" value="PKD_dom"/>
</dbReference>
<evidence type="ECO:0000313" key="4">
    <source>
        <dbReference type="Proteomes" id="UP001157160"/>
    </source>
</evidence>
<feature type="domain" description="PKD" evidence="2">
    <location>
        <begin position="95"/>
        <end position="147"/>
    </location>
</feature>
<comment type="caution">
    <text evidence="3">The sequence shown here is derived from an EMBL/GenBank/DDBJ whole genome shotgun (WGS) entry which is preliminary data.</text>
</comment>
<proteinExistence type="predicted"/>
<dbReference type="Pfam" id="PF00801">
    <property type="entry name" value="PKD"/>
    <property type="match status" value="1"/>
</dbReference>
<dbReference type="Gene3D" id="2.60.40.10">
    <property type="entry name" value="Immunoglobulins"/>
    <property type="match status" value="1"/>
</dbReference>
<organism evidence="3 4">
    <name type="scientific">Arenivirga flava</name>
    <dbReference type="NCBI Taxonomy" id="1930060"/>
    <lineage>
        <taxon>Bacteria</taxon>
        <taxon>Bacillati</taxon>
        <taxon>Actinomycetota</taxon>
        <taxon>Actinomycetes</taxon>
        <taxon>Micrococcales</taxon>
        <taxon>Microbacteriaceae</taxon>
        <taxon>Arenivirga</taxon>
    </lineage>
</organism>
<dbReference type="InterPro" id="IPR013783">
    <property type="entry name" value="Ig-like_fold"/>
</dbReference>